<evidence type="ECO:0000259" key="7">
    <source>
        <dbReference type="Pfam" id="PF08281"/>
    </source>
</evidence>
<dbReference type="Gene3D" id="1.10.10.10">
    <property type="entry name" value="Winged helix-like DNA-binding domain superfamily/Winged helix DNA-binding domain"/>
    <property type="match status" value="1"/>
</dbReference>
<feature type="domain" description="RNA polymerase sigma-70 region 2" evidence="6">
    <location>
        <begin position="20"/>
        <end position="86"/>
    </location>
</feature>
<dbReference type="AlphaFoldDB" id="A0A4R1LPZ1"/>
<dbReference type="InterPro" id="IPR013324">
    <property type="entry name" value="RNA_pol_sigma_r3/r4-like"/>
</dbReference>
<dbReference type="Pfam" id="PF04542">
    <property type="entry name" value="Sigma70_r2"/>
    <property type="match status" value="1"/>
</dbReference>
<gene>
    <name evidence="8" type="ORF">C8N28_2586</name>
</gene>
<dbReference type="PANTHER" id="PTHR43133:SF46">
    <property type="entry name" value="RNA POLYMERASE SIGMA-70 FACTOR ECF SUBFAMILY"/>
    <property type="match status" value="1"/>
</dbReference>
<dbReference type="InterPro" id="IPR039425">
    <property type="entry name" value="RNA_pol_sigma-70-like"/>
</dbReference>
<feature type="domain" description="RNA polymerase sigma factor 70 region 4 type 2" evidence="7">
    <location>
        <begin position="118"/>
        <end position="170"/>
    </location>
</feature>
<comment type="caution">
    <text evidence="8">The sequence shown here is derived from an EMBL/GenBank/DDBJ whole genome shotgun (WGS) entry which is preliminary data.</text>
</comment>
<dbReference type="InterPro" id="IPR014284">
    <property type="entry name" value="RNA_pol_sigma-70_dom"/>
</dbReference>
<dbReference type="InterPro" id="IPR013325">
    <property type="entry name" value="RNA_pol_sigma_r2"/>
</dbReference>
<dbReference type="InterPro" id="IPR013249">
    <property type="entry name" value="RNA_pol_sigma70_r4_t2"/>
</dbReference>
<dbReference type="InterPro" id="IPR014327">
    <property type="entry name" value="RNA_pol_sigma70_bacteroid"/>
</dbReference>
<dbReference type="NCBIfam" id="TIGR02937">
    <property type="entry name" value="sigma70-ECF"/>
    <property type="match status" value="1"/>
</dbReference>
<keyword evidence="9" id="KW-1185">Reference proteome</keyword>
<dbReference type="GO" id="GO:0016987">
    <property type="term" value="F:sigma factor activity"/>
    <property type="evidence" value="ECO:0007669"/>
    <property type="project" value="UniProtKB-KW"/>
</dbReference>
<evidence type="ECO:0000256" key="3">
    <source>
        <dbReference type="ARBA" id="ARBA00023082"/>
    </source>
</evidence>
<proteinExistence type="inferred from homology"/>
<name>A0A4R1LPZ1_9SPHI</name>
<evidence type="ECO:0000256" key="5">
    <source>
        <dbReference type="SAM" id="Coils"/>
    </source>
</evidence>
<evidence type="ECO:0000313" key="8">
    <source>
        <dbReference type="EMBL" id="TCK80832.1"/>
    </source>
</evidence>
<dbReference type="CDD" id="cd06171">
    <property type="entry name" value="Sigma70_r4"/>
    <property type="match status" value="1"/>
</dbReference>
<dbReference type="RefSeq" id="WP_246012821.1">
    <property type="nucleotide sequence ID" value="NZ_SMGO01000003.1"/>
</dbReference>
<keyword evidence="4" id="KW-0804">Transcription</keyword>
<accession>A0A4R1LPZ1</accession>
<dbReference type="SUPFAM" id="SSF88659">
    <property type="entry name" value="Sigma3 and sigma4 domains of RNA polymerase sigma factors"/>
    <property type="match status" value="1"/>
</dbReference>
<dbReference type="Gene3D" id="1.10.1740.10">
    <property type="match status" value="1"/>
</dbReference>
<organism evidence="8 9">
    <name type="scientific">Albibacterium bauzanense</name>
    <dbReference type="NCBI Taxonomy" id="653929"/>
    <lineage>
        <taxon>Bacteria</taxon>
        <taxon>Pseudomonadati</taxon>
        <taxon>Bacteroidota</taxon>
        <taxon>Sphingobacteriia</taxon>
        <taxon>Sphingobacteriales</taxon>
        <taxon>Sphingobacteriaceae</taxon>
        <taxon>Albibacterium</taxon>
    </lineage>
</organism>
<dbReference type="GO" id="GO:0006352">
    <property type="term" value="P:DNA-templated transcription initiation"/>
    <property type="evidence" value="ECO:0007669"/>
    <property type="project" value="InterPro"/>
</dbReference>
<dbReference type="PANTHER" id="PTHR43133">
    <property type="entry name" value="RNA POLYMERASE ECF-TYPE SIGMA FACTO"/>
    <property type="match status" value="1"/>
</dbReference>
<dbReference type="GO" id="GO:0003677">
    <property type="term" value="F:DNA binding"/>
    <property type="evidence" value="ECO:0007669"/>
    <property type="project" value="InterPro"/>
</dbReference>
<dbReference type="NCBIfam" id="TIGR02985">
    <property type="entry name" value="Sig70_bacteroi1"/>
    <property type="match status" value="1"/>
</dbReference>
<evidence type="ECO:0000256" key="2">
    <source>
        <dbReference type="ARBA" id="ARBA00023015"/>
    </source>
</evidence>
<feature type="coiled-coil region" evidence="5">
    <location>
        <begin position="99"/>
        <end position="126"/>
    </location>
</feature>
<evidence type="ECO:0000256" key="1">
    <source>
        <dbReference type="ARBA" id="ARBA00010641"/>
    </source>
</evidence>
<keyword evidence="3" id="KW-0731">Sigma factor</keyword>
<keyword evidence="5" id="KW-0175">Coiled coil</keyword>
<keyword evidence="2" id="KW-0805">Transcription regulation</keyword>
<evidence type="ECO:0000259" key="6">
    <source>
        <dbReference type="Pfam" id="PF04542"/>
    </source>
</evidence>
<evidence type="ECO:0000256" key="4">
    <source>
        <dbReference type="ARBA" id="ARBA00023163"/>
    </source>
</evidence>
<dbReference type="Proteomes" id="UP000294616">
    <property type="component" value="Unassembled WGS sequence"/>
</dbReference>
<sequence>MIKLSAELNPLKADLDFEELFKAHFKALYAYAYTFLKDELAAEEIVQNLFMRLWEKKEDLMVHTSIKAFLYRSVYNDSLNYLKHQKVKLKYQQHQVYVMKDESSEASSSRVQLKELEERLHEALSRLPEGCRTVFQMSRFEELKYREIADRLNISIKTVENQMGKALKLLRLELIDFLPLLFLLLNLYKL</sequence>
<evidence type="ECO:0000313" key="9">
    <source>
        <dbReference type="Proteomes" id="UP000294616"/>
    </source>
</evidence>
<protein>
    <submittedName>
        <fullName evidence="8">RNA polymerase sigma-70 factor (ECF subfamily)</fullName>
    </submittedName>
</protein>
<dbReference type="EMBL" id="SMGO01000003">
    <property type="protein sequence ID" value="TCK80832.1"/>
    <property type="molecule type" value="Genomic_DNA"/>
</dbReference>
<dbReference type="Pfam" id="PF08281">
    <property type="entry name" value="Sigma70_r4_2"/>
    <property type="match status" value="1"/>
</dbReference>
<reference evidence="8 9" key="1">
    <citation type="submission" date="2019-03" db="EMBL/GenBank/DDBJ databases">
        <title>Genomic Encyclopedia of Archaeal and Bacterial Type Strains, Phase II (KMG-II): from individual species to whole genera.</title>
        <authorList>
            <person name="Goeker M."/>
        </authorList>
    </citation>
    <scope>NUCLEOTIDE SEQUENCE [LARGE SCALE GENOMIC DNA]</scope>
    <source>
        <strain evidence="8 9">DSM 22554</strain>
    </source>
</reference>
<comment type="similarity">
    <text evidence="1">Belongs to the sigma-70 factor family. ECF subfamily.</text>
</comment>
<dbReference type="SUPFAM" id="SSF88946">
    <property type="entry name" value="Sigma2 domain of RNA polymerase sigma factors"/>
    <property type="match status" value="1"/>
</dbReference>
<dbReference type="InterPro" id="IPR007627">
    <property type="entry name" value="RNA_pol_sigma70_r2"/>
</dbReference>
<dbReference type="InterPro" id="IPR036388">
    <property type="entry name" value="WH-like_DNA-bd_sf"/>
</dbReference>